<dbReference type="InterPro" id="IPR002139">
    <property type="entry name" value="Ribo/fructo_kinase"/>
</dbReference>
<evidence type="ECO:0000256" key="9">
    <source>
        <dbReference type="ARBA" id="ARBA00022842"/>
    </source>
</evidence>
<dbReference type="PROSITE" id="PS00584">
    <property type="entry name" value="PFKB_KINASES_2"/>
    <property type="match status" value="1"/>
</dbReference>
<evidence type="ECO:0000256" key="7">
    <source>
        <dbReference type="ARBA" id="ARBA00022777"/>
    </source>
</evidence>
<keyword evidence="5 12" id="KW-0479">Metal-binding</keyword>
<dbReference type="EC" id="2.7.1.15" evidence="2 12"/>
<dbReference type="Gene3D" id="3.40.1190.20">
    <property type="match status" value="1"/>
</dbReference>
<keyword evidence="11 12" id="KW-0119">Carbohydrate metabolism</keyword>
<keyword evidence="4 12" id="KW-0808">Transferase</keyword>
<comment type="caution">
    <text evidence="12">Lacks conserved residue(s) required for the propagation of feature annotation.</text>
</comment>
<dbReference type="PRINTS" id="PR00990">
    <property type="entry name" value="RIBOKINASE"/>
</dbReference>
<comment type="catalytic activity">
    <reaction evidence="12">
        <text>D-ribose + ATP = D-ribose 5-phosphate + ADP + H(+)</text>
        <dbReference type="Rhea" id="RHEA:13697"/>
        <dbReference type="ChEBI" id="CHEBI:15378"/>
        <dbReference type="ChEBI" id="CHEBI:30616"/>
        <dbReference type="ChEBI" id="CHEBI:47013"/>
        <dbReference type="ChEBI" id="CHEBI:78346"/>
        <dbReference type="ChEBI" id="CHEBI:456216"/>
        <dbReference type="EC" id="2.7.1.15"/>
    </reaction>
</comment>
<dbReference type="Pfam" id="PF00294">
    <property type="entry name" value="PfkB"/>
    <property type="match status" value="1"/>
</dbReference>
<evidence type="ECO:0000256" key="5">
    <source>
        <dbReference type="ARBA" id="ARBA00022723"/>
    </source>
</evidence>
<feature type="binding site" evidence="12">
    <location>
        <begin position="231"/>
        <end position="232"/>
    </location>
    <ligand>
        <name>ATP</name>
        <dbReference type="ChEBI" id="CHEBI:30616"/>
    </ligand>
</feature>
<feature type="binding site" evidence="12">
    <location>
        <position position="228"/>
    </location>
    <ligand>
        <name>K(+)</name>
        <dbReference type="ChEBI" id="CHEBI:29103"/>
    </ligand>
</feature>
<feature type="binding site" evidence="12">
    <location>
        <position position="232"/>
    </location>
    <ligand>
        <name>substrate</name>
    </ligand>
</feature>
<keyword evidence="9 12" id="KW-0460">Magnesium</keyword>
<gene>
    <name evidence="12" type="primary">rbsK</name>
    <name evidence="14" type="ORF">ACFPCV_02350</name>
</gene>
<evidence type="ECO:0000256" key="8">
    <source>
        <dbReference type="ARBA" id="ARBA00022840"/>
    </source>
</evidence>
<dbReference type="GO" id="GO:0004747">
    <property type="term" value="F:ribokinase activity"/>
    <property type="evidence" value="ECO:0007669"/>
    <property type="project" value="UniProtKB-EC"/>
</dbReference>
<keyword evidence="12" id="KW-0963">Cytoplasm</keyword>
<feature type="binding site" evidence="12">
    <location>
        <position position="177"/>
    </location>
    <ligand>
        <name>ATP</name>
        <dbReference type="ChEBI" id="CHEBI:30616"/>
    </ligand>
</feature>
<evidence type="ECO:0000256" key="12">
    <source>
        <dbReference type="HAMAP-Rule" id="MF_01987"/>
    </source>
</evidence>
<dbReference type="Proteomes" id="UP001595859">
    <property type="component" value="Unassembled WGS sequence"/>
</dbReference>
<evidence type="ECO:0000256" key="2">
    <source>
        <dbReference type="ARBA" id="ARBA00012035"/>
    </source>
</evidence>
<evidence type="ECO:0000256" key="3">
    <source>
        <dbReference type="ARBA" id="ARBA00016943"/>
    </source>
</evidence>
<dbReference type="EMBL" id="JBHSIS010000002">
    <property type="protein sequence ID" value="MFC4852328.1"/>
    <property type="molecule type" value="Genomic_DNA"/>
</dbReference>
<evidence type="ECO:0000313" key="14">
    <source>
        <dbReference type="EMBL" id="MFC4852328.1"/>
    </source>
</evidence>
<evidence type="ECO:0000256" key="10">
    <source>
        <dbReference type="ARBA" id="ARBA00022958"/>
    </source>
</evidence>
<feature type="binding site" evidence="12">
    <location>
        <position position="265"/>
    </location>
    <ligand>
        <name>K(+)</name>
        <dbReference type="ChEBI" id="CHEBI:29103"/>
    </ligand>
</feature>
<dbReference type="InterPro" id="IPR011611">
    <property type="entry name" value="PfkB_dom"/>
</dbReference>
<comment type="subcellular location">
    <subcellularLocation>
        <location evidence="12">Cytoplasm</location>
    </subcellularLocation>
</comment>
<evidence type="ECO:0000256" key="1">
    <source>
        <dbReference type="ARBA" id="ARBA00005380"/>
    </source>
</evidence>
<accession>A0ABV9RUQ3</accession>
<evidence type="ECO:0000313" key="15">
    <source>
        <dbReference type="Proteomes" id="UP001595859"/>
    </source>
</evidence>
<comment type="subunit">
    <text evidence="12">Homodimer.</text>
</comment>
<keyword evidence="10 12" id="KW-0630">Potassium</keyword>
<keyword evidence="6 12" id="KW-0547">Nucleotide-binding</keyword>
<dbReference type="SUPFAM" id="SSF53613">
    <property type="entry name" value="Ribokinase-like"/>
    <property type="match status" value="1"/>
</dbReference>
<comment type="cofactor">
    <cofactor evidence="12">
        <name>Mg(2+)</name>
        <dbReference type="ChEBI" id="CHEBI:18420"/>
    </cofactor>
    <text evidence="12">Requires a divalent cation, most likely magnesium in vivo, as an electrophilic catalyst to aid phosphoryl group transfer. It is the chelate of the metal and the nucleotide that is the actual substrate.</text>
</comment>
<evidence type="ECO:0000256" key="6">
    <source>
        <dbReference type="ARBA" id="ARBA00022741"/>
    </source>
</evidence>
<dbReference type="PANTHER" id="PTHR10584:SF166">
    <property type="entry name" value="RIBOKINASE"/>
    <property type="match status" value="1"/>
</dbReference>
<dbReference type="PANTHER" id="PTHR10584">
    <property type="entry name" value="SUGAR KINASE"/>
    <property type="match status" value="1"/>
</dbReference>
<comment type="pathway">
    <text evidence="12">Carbohydrate metabolism; D-ribose degradation; D-ribose 5-phosphate from beta-D-ribopyranose: step 2/2.</text>
</comment>
<comment type="caution">
    <text evidence="14">The sequence shown here is derived from an EMBL/GenBank/DDBJ whole genome shotgun (WGS) entry which is preliminary data.</text>
</comment>
<name>A0ABV9RUQ3_9PSEU</name>
<protein>
    <recommendedName>
        <fullName evidence="3 12">Ribokinase</fullName>
        <shortName evidence="12">RK</shortName>
        <ecNumber evidence="2 12">2.7.1.15</ecNumber>
    </recommendedName>
</protein>
<dbReference type="InterPro" id="IPR011877">
    <property type="entry name" value="Ribokinase"/>
</dbReference>
<feature type="binding site" evidence="12">
    <location>
        <position position="136"/>
    </location>
    <ligand>
        <name>substrate</name>
    </ligand>
</feature>
<sequence>MSVTVVGSGNVDLVSQVERIPLPGETVLSTGFATHAGGKGNNQATAAARAGATTTFVGAFGDDDNGARLRESLTGSGVRPLVRTSDEPTGTALITVSATGENAIVVNAGANATLTDLTQEERAAIAGADLVLMQLEIPLATVVAAAEIASGRVVLNAAPAQRLPCELLTHVDLLVVNEHEAALLGGADHLLTVVPALVVTLGAKGALVRTRDTTTEVPGIAVDVVDTTGAGDTFCGALVAALDEHRPLDDAVRFASVAAALSVRRAGAVPAIPTREEIDDFHPHD</sequence>
<feature type="binding site" evidence="12">
    <location>
        <begin position="10"/>
        <end position="12"/>
    </location>
    <ligand>
        <name>substrate</name>
    </ligand>
</feature>
<dbReference type="RefSeq" id="WP_378053940.1">
    <property type="nucleotide sequence ID" value="NZ_JBHSIS010000002.1"/>
</dbReference>
<dbReference type="CDD" id="cd01174">
    <property type="entry name" value="ribokinase"/>
    <property type="match status" value="1"/>
</dbReference>
<comment type="activity regulation">
    <text evidence="12">Activated by a monovalent cation that binds near, but not in, the active site. The most likely occupant of the site in vivo is potassium. Ion binding induces a conformational change that may alter substrate affinity.</text>
</comment>
<evidence type="ECO:0000256" key="4">
    <source>
        <dbReference type="ARBA" id="ARBA00022679"/>
    </source>
</evidence>
<feature type="binding site" evidence="12">
    <location>
        <position position="226"/>
    </location>
    <ligand>
        <name>K(+)</name>
        <dbReference type="ChEBI" id="CHEBI:29103"/>
    </ligand>
</feature>
<keyword evidence="15" id="KW-1185">Reference proteome</keyword>
<evidence type="ECO:0000259" key="13">
    <source>
        <dbReference type="Pfam" id="PF00294"/>
    </source>
</evidence>
<organism evidence="14 15">
    <name type="scientific">Actinophytocola glycyrrhizae</name>
    <dbReference type="NCBI Taxonomy" id="2044873"/>
    <lineage>
        <taxon>Bacteria</taxon>
        <taxon>Bacillati</taxon>
        <taxon>Actinomycetota</taxon>
        <taxon>Actinomycetes</taxon>
        <taxon>Pseudonocardiales</taxon>
        <taxon>Pseudonocardiaceae</taxon>
    </lineage>
</organism>
<feature type="binding site" evidence="12">
    <location>
        <position position="262"/>
    </location>
    <ligand>
        <name>K(+)</name>
        <dbReference type="ChEBI" id="CHEBI:29103"/>
    </ligand>
</feature>
<keyword evidence="8 12" id="KW-0067">ATP-binding</keyword>
<dbReference type="InterPro" id="IPR029056">
    <property type="entry name" value="Ribokinase-like"/>
</dbReference>
<comment type="similarity">
    <text evidence="12">Belongs to the carbohydrate kinase PfkB family. Ribokinase subfamily.</text>
</comment>
<feature type="active site" description="Proton acceptor" evidence="12">
    <location>
        <position position="232"/>
    </location>
</feature>
<feature type="binding site" evidence="12">
    <location>
        <begin position="200"/>
        <end position="205"/>
    </location>
    <ligand>
        <name>ATP</name>
        <dbReference type="ChEBI" id="CHEBI:30616"/>
    </ligand>
</feature>
<comment type="similarity">
    <text evidence="1">Belongs to the carbohydrate kinase pfkB family.</text>
</comment>
<comment type="function">
    <text evidence="12">Catalyzes the phosphorylation of ribose at O-5 in a reaction requiring ATP and magnesium. The resulting D-ribose-5-phosphate can then be used either for sythesis of nucleotides, histidine, and tryptophan, or as a component of the pentose phosphate pathway.</text>
</comment>
<feature type="binding site" evidence="12">
    <location>
        <begin position="38"/>
        <end position="42"/>
    </location>
    <ligand>
        <name>substrate</name>
    </ligand>
</feature>
<dbReference type="InterPro" id="IPR002173">
    <property type="entry name" value="Carboh/pur_kinase_PfkB_CS"/>
</dbReference>
<dbReference type="HAMAP" id="MF_01987">
    <property type="entry name" value="Ribokinase"/>
    <property type="match status" value="1"/>
</dbReference>
<reference evidence="15" key="1">
    <citation type="journal article" date="2019" name="Int. J. Syst. Evol. Microbiol.">
        <title>The Global Catalogue of Microorganisms (GCM) 10K type strain sequencing project: providing services to taxonomists for standard genome sequencing and annotation.</title>
        <authorList>
            <consortium name="The Broad Institute Genomics Platform"/>
            <consortium name="The Broad Institute Genome Sequencing Center for Infectious Disease"/>
            <person name="Wu L."/>
            <person name="Ma J."/>
        </authorList>
    </citation>
    <scope>NUCLEOTIDE SEQUENCE [LARGE SCALE GENOMIC DNA]</scope>
    <source>
        <strain evidence="15">ZS-22-S1</strain>
    </source>
</reference>
<keyword evidence="7 12" id="KW-0418">Kinase</keyword>
<evidence type="ECO:0000256" key="11">
    <source>
        <dbReference type="ARBA" id="ARBA00023277"/>
    </source>
</evidence>
<feature type="binding site" evidence="12">
    <location>
        <position position="267"/>
    </location>
    <ligand>
        <name>K(+)</name>
        <dbReference type="ChEBI" id="CHEBI:29103"/>
    </ligand>
</feature>
<proteinExistence type="inferred from homology"/>
<feature type="domain" description="Carbohydrate kinase PfkB" evidence="13">
    <location>
        <begin position="2"/>
        <end position="274"/>
    </location>
</feature>